<dbReference type="PROSITE" id="PS50068">
    <property type="entry name" value="LDLRA_2"/>
    <property type="match status" value="1"/>
</dbReference>
<evidence type="ECO:0000256" key="2">
    <source>
        <dbReference type="PROSITE-ProRule" id="PRU00124"/>
    </source>
</evidence>
<dbReference type="Proteomes" id="UP000515158">
    <property type="component" value="Unplaced"/>
</dbReference>
<dbReference type="RefSeq" id="XP_034246915.1">
    <property type="nucleotide sequence ID" value="XM_034391024.1"/>
</dbReference>
<gene>
    <name evidence="6" type="primary">LOC117648519</name>
</gene>
<organism evidence="6">
    <name type="scientific">Thrips palmi</name>
    <name type="common">Melon thrips</name>
    <dbReference type="NCBI Taxonomy" id="161013"/>
    <lineage>
        <taxon>Eukaryota</taxon>
        <taxon>Metazoa</taxon>
        <taxon>Ecdysozoa</taxon>
        <taxon>Arthropoda</taxon>
        <taxon>Hexapoda</taxon>
        <taxon>Insecta</taxon>
        <taxon>Pterygota</taxon>
        <taxon>Neoptera</taxon>
        <taxon>Paraneoptera</taxon>
        <taxon>Thysanoptera</taxon>
        <taxon>Terebrantia</taxon>
        <taxon>Thripoidea</taxon>
        <taxon>Thripidae</taxon>
        <taxon>Thrips</taxon>
    </lineage>
</organism>
<feature type="region of interest" description="Disordered" evidence="3">
    <location>
        <begin position="240"/>
        <end position="263"/>
    </location>
</feature>
<evidence type="ECO:0000256" key="1">
    <source>
        <dbReference type="ARBA" id="ARBA00023157"/>
    </source>
</evidence>
<keyword evidence="4" id="KW-0472">Membrane</keyword>
<keyword evidence="5" id="KW-1185">Reference proteome</keyword>
<dbReference type="OrthoDB" id="21182at2759"/>
<name>A0A6P8Z8S9_THRPL</name>
<comment type="caution">
    <text evidence="2">Lacks conserved residue(s) required for the propagation of feature annotation.</text>
</comment>
<proteinExistence type="predicted"/>
<keyword evidence="4" id="KW-1133">Transmembrane helix</keyword>
<dbReference type="InParanoid" id="A0A6P8Z8S9"/>
<dbReference type="AlphaFoldDB" id="A0A6P8Z8S9"/>
<feature type="disulfide bond" evidence="2">
    <location>
        <begin position="214"/>
        <end position="232"/>
    </location>
</feature>
<dbReference type="SMART" id="SM00192">
    <property type="entry name" value="LDLa"/>
    <property type="match status" value="1"/>
</dbReference>
<dbReference type="Pfam" id="PF00057">
    <property type="entry name" value="Ldl_recept_a"/>
    <property type="match status" value="1"/>
</dbReference>
<evidence type="ECO:0000313" key="6">
    <source>
        <dbReference type="RefSeq" id="XP_034246915.1"/>
    </source>
</evidence>
<accession>A0A6P8Z8S9</accession>
<feature type="disulfide bond" evidence="2">
    <location>
        <begin position="207"/>
        <end position="219"/>
    </location>
</feature>
<feature type="region of interest" description="Disordered" evidence="3">
    <location>
        <begin position="129"/>
        <end position="149"/>
    </location>
</feature>
<dbReference type="SUPFAM" id="SSF57424">
    <property type="entry name" value="LDL receptor-like module"/>
    <property type="match status" value="1"/>
</dbReference>
<reference evidence="6" key="1">
    <citation type="submission" date="2025-08" db="UniProtKB">
        <authorList>
            <consortium name="RefSeq"/>
        </authorList>
    </citation>
    <scope>IDENTIFICATION</scope>
    <source>
        <tissue evidence="6">Total insect</tissue>
    </source>
</reference>
<evidence type="ECO:0000256" key="4">
    <source>
        <dbReference type="SAM" id="Phobius"/>
    </source>
</evidence>
<dbReference type="InterPro" id="IPR002172">
    <property type="entry name" value="LDrepeatLR_classA_rpt"/>
</dbReference>
<keyword evidence="4" id="KW-0812">Transmembrane</keyword>
<dbReference type="GeneID" id="117648519"/>
<dbReference type="KEGG" id="tpal:117648519"/>
<keyword evidence="1 2" id="KW-1015">Disulfide bond</keyword>
<sequence length="263" mass="27494">MLSTETASPNTDDFDLDRSHANDLDVTAAGCVLRRSRSDEVTTSRDWDALSETVSSITCVSSSILSAPGHSAITSVENISDSSDVQMGPRNIFHGNVEVTLMLGDADTPAKTSHTAAVEAVRQAIGAPPLQEGASSSRAHGSKAKETSLLPKGDSTRLRVGILVLVFAFLGVAAAVLGVLMLRDAAPTLEMASEGTTTTAALVPPACPFGQWRCRDGACIEAWWRCSGERKCGDGSDDEEAACSSSGFASTGRGFPALRMKES</sequence>
<evidence type="ECO:0000256" key="3">
    <source>
        <dbReference type="SAM" id="MobiDB-lite"/>
    </source>
</evidence>
<dbReference type="CDD" id="cd00112">
    <property type="entry name" value="LDLa"/>
    <property type="match status" value="1"/>
</dbReference>
<feature type="transmembrane region" description="Helical" evidence="4">
    <location>
        <begin position="160"/>
        <end position="182"/>
    </location>
</feature>
<dbReference type="InterPro" id="IPR036055">
    <property type="entry name" value="LDL_receptor-like_sf"/>
</dbReference>
<evidence type="ECO:0000313" key="5">
    <source>
        <dbReference type="Proteomes" id="UP000515158"/>
    </source>
</evidence>
<dbReference type="Gene3D" id="4.10.400.10">
    <property type="entry name" value="Low-density Lipoprotein Receptor"/>
    <property type="match status" value="1"/>
</dbReference>
<protein>
    <submittedName>
        <fullName evidence="6">Uncharacterized protein LOC117648519</fullName>
    </submittedName>
</protein>